<evidence type="ECO:0000256" key="7">
    <source>
        <dbReference type="ARBA" id="ARBA00023268"/>
    </source>
</evidence>
<dbReference type="PROSITE" id="PS00012">
    <property type="entry name" value="PHOSPHOPANTETHEINE"/>
    <property type="match status" value="2"/>
</dbReference>
<dbReference type="SMART" id="SM00826">
    <property type="entry name" value="PKS_DH"/>
    <property type="match status" value="1"/>
</dbReference>
<dbReference type="Pfam" id="PF08990">
    <property type="entry name" value="Docking"/>
    <property type="match status" value="1"/>
</dbReference>
<dbReference type="InterPro" id="IPR057326">
    <property type="entry name" value="KR_dom"/>
</dbReference>
<feature type="compositionally biased region" description="Low complexity" evidence="10">
    <location>
        <begin position="3272"/>
        <end position="3286"/>
    </location>
</feature>
<evidence type="ECO:0000256" key="1">
    <source>
        <dbReference type="ARBA" id="ARBA00001957"/>
    </source>
</evidence>
<dbReference type="Proteomes" id="UP000031523">
    <property type="component" value="Chromosome"/>
</dbReference>
<dbReference type="InterPro" id="IPR018201">
    <property type="entry name" value="Ketoacyl_synth_AS"/>
</dbReference>
<dbReference type="Pfam" id="PF02801">
    <property type="entry name" value="Ketoacyl-synt_C"/>
    <property type="match status" value="3"/>
</dbReference>
<dbReference type="Pfam" id="PF00698">
    <property type="entry name" value="Acyl_transf_1"/>
    <property type="match status" value="3"/>
</dbReference>
<dbReference type="Pfam" id="PF14765">
    <property type="entry name" value="PS-DH"/>
    <property type="match status" value="1"/>
</dbReference>
<dbReference type="SUPFAM" id="SSF53901">
    <property type="entry name" value="Thiolase-like"/>
    <property type="match status" value="3"/>
</dbReference>
<feature type="region of interest" description="Disordered" evidence="10">
    <location>
        <begin position="2592"/>
        <end position="2617"/>
    </location>
</feature>
<dbReference type="FunFam" id="3.40.366.10:FF:000002">
    <property type="entry name" value="Probable polyketide synthase 2"/>
    <property type="match status" value="1"/>
</dbReference>
<feature type="region of interest" description="N-terminal hotdog fold" evidence="9">
    <location>
        <begin position="930"/>
        <end position="1051"/>
    </location>
</feature>
<feature type="domain" description="Carrier" evidence="11">
    <location>
        <begin position="1632"/>
        <end position="1707"/>
    </location>
</feature>
<dbReference type="InterPro" id="IPR016039">
    <property type="entry name" value="Thiolase-like"/>
</dbReference>
<dbReference type="Pfam" id="PF08659">
    <property type="entry name" value="KR"/>
    <property type="match status" value="2"/>
</dbReference>
<dbReference type="PANTHER" id="PTHR43775">
    <property type="entry name" value="FATTY ACID SYNTHASE"/>
    <property type="match status" value="1"/>
</dbReference>
<keyword evidence="6" id="KW-0045">Antibiotic biosynthesis</keyword>
<dbReference type="SMART" id="SM01294">
    <property type="entry name" value="PKS_PP_betabranch"/>
    <property type="match status" value="2"/>
</dbReference>
<evidence type="ECO:0000256" key="6">
    <source>
        <dbReference type="ARBA" id="ARBA00023194"/>
    </source>
</evidence>
<dbReference type="Gene3D" id="3.40.50.720">
    <property type="entry name" value="NAD(P)-binding Rossmann-like Domain"/>
    <property type="match status" value="2"/>
</dbReference>
<dbReference type="PROSITE" id="PS52004">
    <property type="entry name" value="KS3_2"/>
    <property type="match status" value="3"/>
</dbReference>
<feature type="domain" description="Ketosynthase family 3 (KS3)" evidence="12">
    <location>
        <begin position="1726"/>
        <end position="2151"/>
    </location>
</feature>
<dbReference type="InterPro" id="IPR014043">
    <property type="entry name" value="Acyl_transferase_dom"/>
</dbReference>
<dbReference type="SMART" id="SM00825">
    <property type="entry name" value="PKS_KS"/>
    <property type="match status" value="3"/>
</dbReference>
<proteinExistence type="predicted"/>
<evidence type="ECO:0000256" key="9">
    <source>
        <dbReference type="PROSITE-ProRule" id="PRU01363"/>
    </source>
</evidence>
<dbReference type="InterPro" id="IPR042104">
    <property type="entry name" value="PKS_dehydratase_sf"/>
</dbReference>
<dbReference type="GO" id="GO:0033068">
    <property type="term" value="P:macrolide biosynthetic process"/>
    <property type="evidence" value="ECO:0007669"/>
    <property type="project" value="UniProtKB-ARBA"/>
</dbReference>
<evidence type="ECO:0000313" key="14">
    <source>
        <dbReference type="EMBL" id="AJE81267.1"/>
    </source>
</evidence>
<dbReference type="Pfam" id="PF00109">
    <property type="entry name" value="ketoacyl-synt"/>
    <property type="match status" value="3"/>
</dbReference>
<feature type="active site" description="Proton acceptor; for dehydratase activity" evidence="9">
    <location>
        <position position="962"/>
    </location>
</feature>
<evidence type="ECO:0000256" key="5">
    <source>
        <dbReference type="ARBA" id="ARBA00022679"/>
    </source>
</evidence>
<dbReference type="InterPro" id="IPR001227">
    <property type="entry name" value="Ac_transferase_dom_sf"/>
</dbReference>
<dbReference type="EMBL" id="CP010519">
    <property type="protein sequence ID" value="AJE81267.1"/>
    <property type="molecule type" value="Genomic_DNA"/>
</dbReference>
<dbReference type="SUPFAM" id="SSF52151">
    <property type="entry name" value="FabD/lysophospholipase-like"/>
    <property type="match status" value="3"/>
</dbReference>
<dbReference type="FunFam" id="1.10.1200.10:FF:000007">
    <property type="entry name" value="Probable polyketide synthase pks17"/>
    <property type="match status" value="3"/>
</dbReference>
<dbReference type="InterPro" id="IPR020806">
    <property type="entry name" value="PKS_PP-bd"/>
</dbReference>
<evidence type="ECO:0000256" key="4">
    <source>
        <dbReference type="ARBA" id="ARBA00022553"/>
    </source>
</evidence>
<dbReference type="Pfam" id="PF16197">
    <property type="entry name" value="KAsynt_C_assoc"/>
    <property type="match status" value="3"/>
</dbReference>
<dbReference type="SUPFAM" id="SSF47336">
    <property type="entry name" value="ACP-like"/>
    <property type="match status" value="3"/>
</dbReference>
<dbReference type="PROSITE" id="PS50075">
    <property type="entry name" value="CARRIER"/>
    <property type="match status" value="3"/>
</dbReference>
<dbReference type="PROSITE" id="PS52019">
    <property type="entry name" value="PKS_MFAS_DH"/>
    <property type="match status" value="1"/>
</dbReference>
<dbReference type="GO" id="GO:0004315">
    <property type="term" value="F:3-oxoacyl-[acyl-carrier-protein] synthase activity"/>
    <property type="evidence" value="ECO:0007669"/>
    <property type="project" value="InterPro"/>
</dbReference>
<feature type="domain" description="PKS/mFAS DH" evidence="13">
    <location>
        <begin position="930"/>
        <end position="1204"/>
    </location>
</feature>
<dbReference type="InterPro" id="IPR016036">
    <property type="entry name" value="Malonyl_transacylase_ACP-bd"/>
</dbReference>
<feature type="domain" description="Ketosynthase family 3 (KS3)" evidence="12">
    <location>
        <begin position="31"/>
        <end position="455"/>
    </location>
</feature>
<dbReference type="Gene3D" id="1.10.1200.10">
    <property type="entry name" value="ACP-like"/>
    <property type="match status" value="3"/>
</dbReference>
<dbReference type="Gene3D" id="3.30.70.3290">
    <property type="match status" value="4"/>
</dbReference>
<dbReference type="InterPro" id="IPR050091">
    <property type="entry name" value="PKS_NRPS_Biosynth_Enz"/>
</dbReference>
<dbReference type="InterPro" id="IPR006162">
    <property type="entry name" value="Ppantetheine_attach_site"/>
</dbReference>
<feature type="region of interest" description="Disordered" evidence="10">
    <location>
        <begin position="3255"/>
        <end position="3290"/>
    </location>
</feature>
<dbReference type="InterPro" id="IPR020807">
    <property type="entry name" value="PKS_DH"/>
</dbReference>
<evidence type="ECO:0000256" key="8">
    <source>
        <dbReference type="ARBA" id="ARBA00023315"/>
    </source>
</evidence>
<evidence type="ECO:0000259" key="11">
    <source>
        <dbReference type="PROSITE" id="PS50075"/>
    </source>
</evidence>
<dbReference type="GO" id="GO:0004312">
    <property type="term" value="F:fatty acid synthase activity"/>
    <property type="evidence" value="ECO:0007669"/>
    <property type="project" value="TreeGrafter"/>
</dbReference>
<dbReference type="CDD" id="cd00833">
    <property type="entry name" value="PKS"/>
    <property type="match status" value="3"/>
</dbReference>
<dbReference type="InterPro" id="IPR014031">
    <property type="entry name" value="Ketoacyl_synth_C"/>
</dbReference>
<dbReference type="InterPro" id="IPR009081">
    <property type="entry name" value="PP-bd_ACP"/>
</dbReference>
<keyword evidence="5" id="KW-0808">Transferase</keyword>
<comment type="cofactor">
    <cofactor evidence="1">
        <name>pantetheine 4'-phosphate</name>
        <dbReference type="ChEBI" id="CHEBI:47942"/>
    </cofactor>
</comment>
<feature type="domain" description="Carrier" evidence="11">
    <location>
        <begin position="4245"/>
        <end position="4320"/>
    </location>
</feature>
<dbReference type="InterPro" id="IPR036736">
    <property type="entry name" value="ACP-like_sf"/>
</dbReference>
<sequence length="4394" mass="456410">MTNEQKLLDHLRWVTAELHQTKEKLRAAEEAEPVAIVAMSCRFPGGVRSPEELWRLLLDERDAVGAFPADRGWDLEGRYHPDPDHRGTTYVREGGFLSDAGGFDAEFFGISPREALAMDPQQRLLLETAWEAVERAGIDPLSLRGSRTGVFAGVMHHDYASRLDALPPGVEVYAGSGNAGSVASGRISYTLGLEGPAVTVDTACSSSLVTLHLAAQALRQGECGLALAGGVTVMSTLDLFVDFSQQRGLAADGRCKPFAAAADGTGWGEGAGMLLLERLGDAEAHGHPVLAVLRGSAVNQDGASSGMTVPNGPAQQRVIRQALDQARLTPAEVDAVEAHGTGTTLGDPIEAHALLATYGQDRERPLWLGAVKSNLGHTQAAAGAAGVIKMVMALRAGVLPRTLHLDRPSPQVDWSAGKISLLGERTDWPETGRPRRAAVSSFGISGTNAHLVLEQAPQPAPQPSRDEPRPPLYAWPLSARSPEALHGQAAALLAATDPARPGGTPSLGGTARALATTRTAFDHRAVVLGADAAELRTALTALAAGTGADSLVEGTAVPGRLALLFTGQGSQRPGTGSALYAAHPVYARAFDEACAHLDRYFDTPLREVVHAAEGSPEAALLHRTAYTQAALFAQESALFRLAESWGVRPDVLLGHSVGEIVAAHVAGMLELPEACALVAARGRLMEALPEGGAMLSVAAPAEAIRPLLAGYEGRAALAAINGPAAVVLSGDEDAVAELAAGLGEFRTKRLRVSHAFHSPRMDPMLDRFLAVVSRLEFKPPTVPLVSNVTGRLARPEELCAPEYWVRHVRGTVLFHDGVRALAAHGVTACLELGPDAVLSALAEDCLAEEPPAQPVRFSAALRRDREEVGSFARALAEIHTHGARVDWAAPHPDAPRVELPTYAFQRTRYWLDGAATGSGAVPAGAEGAEHPLLGAAVALAGSDGYVFTGLLSPRRQPWLADHAVAGRVLLPGTAFVELAVRAGDHVGCARLDELTLHAPLAWAEQEEIQLQFAVGDAAPDGRRPLTAWARPRGGEWTRHAEGVLAPDTDPAPAPQPEWPPRGAEPLALDGFYADRAAEGFAYGPAFQGLVAAWRRGTELFAEVRLPEPAPEAAPAEGYGLHPALLDAALQPAALGGVLPGSAGPRLPFAFGGVRLHASGATTLRVRLTAAGPGALALDATDASGHPVVSVASLALRPLDPALLSTAGQDLLQLDWVPAPATGGAGEPPVTVEPDTSRGLRTALHETLEALHRALAEENAPRTVFLTRAAETDPVAAAVRGLVRSAQSEHPGRFALLDADPATDPEAVAAAAGQGHPQAALYEGELRVPRLVPAARDTAEGEVSLPGGEFGPEGTVLITGGLGVLGRAVARHLVAAHGVRHLLLIGRSGASPEAEAEVTAELGALGAESVRTAACDAADREALAALLATMPEKAPLRAVVHAAGVLGDATVETLTADRLDAVLRPKADAARTLHALTRELPLTAFVLFSSAAGVLGAPGQAAYAAANSFLDALAARRRAEGLPALSLGWGLWAERSGLTGGLAETDTRRLDRGGMRALPTEQALALLDLALGHPRPVLFPVRFDRAALAAAGELPPALAPFAPAAPRPAARAATAPGSFAGRLAALGAPQQERLLLDLVTTEAAAVLGRAAHEPPEPAQVFKDAGFDSLSAVELRNRLSAATGLRLPATLVFDQPTPAALAAHLRGRLLDDRGTAATAPAGPAAAPEEPLAVVAMSCRFPGGVRSPEDLWELVRSGGDAISGFPTDRGWDLDALFDPDPARKGTSYVREGGFLDGAAEFDPLLFGISPREALAMDPQQRLLLEASWEAFERAGIAPASLRGSRTGVFTGVMYHDYVNLLAHEPEVEGYAGNGSAGSVASGRIAYTFGLEGPAVTVDTACSSSLVSLHLAAQALRQGECGLALAGGVTVMAAPHTFVEFSRQRGLAPDGRCKPFAEAADGTSWSEGIGMVLLERLSDAERNGHPVLAVLRGSAVNQDGASNGMTAPNGPSQERVIGQALSRARLTTADIDAVEAHGTGTALGDPIEAGALLATYGQGRPEDRPLWLGSVKSNLGHTQAAAGAAGVIKMVMAMRHGVLPRTLHVDAPTSHVDWSAGAVRLLTEERPWPETGRPRRAAVSSFGISGTNAHLLLEQAPAAPAVETPAAEPPRPAVAVLSGRTGEAVRRKAGQLRELLLAQPELTAPQVARALALGRSPLAHRAALVVGDRTQLLTALGALAEDRPAAGLEQGVPLPGRLAFLFTGQGAQRPRMGWELYETFPVYAEAFDAVCAALDPHLPQPVREIVFGTEADADGDLSEAGTLDRTQWAQAGLFALEVALFRLLESWGVVPDFLLGHSVGEIAAAHVAGVFSLADAAELVAARGRLMGALPSGGAMLAVSVSGEDAVRLCAGYEGRVEVAAVNGPRASVLSGDADAVEEIAVLAEAVGHRIKRLAVSHAFHSPRMDPMLDAFAAVVRELTPAEPRIPLVSNVTGRLATGEELRDPGHWVRHVRGTVLFHQGIRTLADSGVTRFAELGPDAVLTASAEETLAEHRLEQGPAEQLAVAAAPASGGAPAEPAPSAVPDAVPVHDEAPVPATAAVPDTPAAPADRETATGRQASAHPGYRLTALLRRDRDEAFTLAAALGALYCSGTVPDWEAVFPGPRGALVDLPTYPFQRRRFWPASAAPAARAGGGTPAGTGPAPEPEEAPGSSAPAGAGSPLARRLAAEADPGRVLLGLVRDHVAAVLGHTAEEAADPQLAFRELGFDSMTAVEFRNQLARATGLELPATLVFDHPTPAALVTHLRAELLDGRGAATVARHTAGSEEPIAIVGMSCRFPGGVGSPEELWQLVAEERDAITPFPADRGWNLDALFDPDPGRLGTTYTRGGGFLGQAAEFDAAFFGISPREALAMDPQQRLLLETSWEAFERAGIRPAEAGGTGVFVGTNGQDYTALVGHSAENLEGYLGTGGASSVASGRIAYALGLEGPALTVDTACSSSLVALHLAAEALRRGECALALAGGVTVMSTPQSFIDFSRQRGLAADGRCKPFSAAADGTGWSEGVGMLLVERLSDARRNGHQVLALVRGSAVNQDGASNGLTAPNGPAQQRVIRQALANSRLRGGDIDVVEAHGTGTALGDPIEAGALLATYGQERPEGRPLWLGSLKSNIGHTQAAAGVAAVIKMVGALRHGVLPRSLHLDEPTPHVDWDSGAVSLLTERRDWPATDHPRRAAVSSFGMSGTNAHLVLEEAPPVPELAQTRQVPGVPEDAAPRVRTGPATAEAPAATAQPTTPPALPALWTLSAKSPEALRAQAERLRGHLDGLPGLPAPAADPGDLARIGRQLAATRTPFTHRATVLGDTADELRTALDAVAGGLTPPRTAREDARWAFLFTGQGAQRPGMGRELYEAFPVFAEAFDGACAELDRHLGESVRDLVFGGDAETLNRTVWAQAGLFALEVALFRLVESWGLRPDFLLGHSVGEIAAAHVAGVFSLADAAELVAARGRLMEALPSGGAMLAVSVSGEEAVRLCAGYEGRVEVAAVNGPRASVLSGDADAVEEIAVLAEAVGHRIKRLAVSHAFHSPRMEPMLTEFEAVVSGLTLSAPRMPLLSNVTGELATAEDLCSPAYWVRHVRSTVLFHAGVRSLLAEGVTHFLELGPDGVLTAAAQDCLPTDTGAEPHGSAAPPVPQDRFVLLPLLRRDRPEVRTLLDAVGQAYASGARVDLPRLLGGTATSAPDLPTYPFQRERYWPSPAEEATLPAWLGGSTGPALDTLLYEVTWQPFTPPEAQLHGRWLLIGETAPEAKGTTEAAETGTTHEIERVLTAAGAEVVHCASADPRALTEAVAGGPVAGVLACPASATELLALVQALDEVGVSGRLWCLTRGAVSVSAASGEVPDPVLAQVWGFGRVVALERPQTWGGLVDLPRDGKGGEMLAAVLSGTTGEDQVALRAQGAFGRRLVHRKPEDRTALADWRMPSGPVLVTGGTGALGAGVARWLAGRGAEHLVLAGRRGASAPGAEELVRELEALGVRVDVVACDVSDRGSVAALLAEFVFSAVFHVAGVVDDGVVGSLSAERFAGVWGPKAGGAELLDELTRGMDLSAFVVFSSFAGAVGGAGQGNYAAANAQVDALVERRRAEGLPALSLAWGPWADGGMAVDEAVVERMRLAGMTPLRQDTAFGVLDRALAADLTTATVVDIDWERFAPGFTSARPSPLLAALPEVAAGQRGGPEAEPLTARLAGLSPAERHEALLDLVGTHAAAVLGHGGTGGIDAEGAFKDLGFDSLTAVELRNRLGAATGLALSATLVFDHPTPNALAAHLLGKLGADLGGADPREARLRRALATLPLARIEEAGLLDVLLKLADVEEEPAEEGGTGSADIDEMDADALIQLALDNSES</sequence>
<dbReference type="SUPFAM" id="SSF55048">
    <property type="entry name" value="Probable ACP-binding domain of malonyl-CoA ACP transacylase"/>
    <property type="match status" value="3"/>
</dbReference>
<dbReference type="InterPro" id="IPR049552">
    <property type="entry name" value="PKS_DH_N"/>
</dbReference>
<dbReference type="InterPro" id="IPR013968">
    <property type="entry name" value="PKS_KR"/>
</dbReference>
<feature type="region of interest" description="Disordered" evidence="10">
    <location>
        <begin position="2563"/>
        <end position="2582"/>
    </location>
</feature>
<keyword evidence="8" id="KW-0012">Acyltransferase</keyword>
<dbReference type="InterPro" id="IPR015083">
    <property type="entry name" value="NorB/c/GfsB-D-like_docking"/>
</dbReference>
<dbReference type="PANTHER" id="PTHR43775:SF51">
    <property type="entry name" value="INACTIVE PHENOLPHTHIOCEROL SYNTHESIS POLYKETIDE SYNTHASE TYPE I PKS1-RELATED"/>
    <property type="match status" value="1"/>
</dbReference>
<dbReference type="PROSITE" id="PS00606">
    <property type="entry name" value="KS3_1"/>
    <property type="match status" value="3"/>
</dbReference>
<dbReference type="GO" id="GO:0006633">
    <property type="term" value="P:fatty acid biosynthetic process"/>
    <property type="evidence" value="ECO:0007669"/>
    <property type="project" value="InterPro"/>
</dbReference>
<keyword evidence="4" id="KW-0597">Phosphoprotein</keyword>
<gene>
    <name evidence="14" type="ORF">SLNWT_0891</name>
</gene>
<evidence type="ECO:0000259" key="13">
    <source>
        <dbReference type="PROSITE" id="PS52019"/>
    </source>
</evidence>
<dbReference type="Pfam" id="PF21089">
    <property type="entry name" value="PKS_DH_N"/>
    <property type="match status" value="1"/>
</dbReference>
<feature type="domain" description="Ketosynthase family 3 (KS3)" evidence="12">
    <location>
        <begin position="2822"/>
        <end position="3246"/>
    </location>
</feature>
<evidence type="ECO:0000313" key="15">
    <source>
        <dbReference type="Proteomes" id="UP000031523"/>
    </source>
</evidence>
<accession>A0A0B5ET01</accession>
<dbReference type="Gene3D" id="3.40.47.10">
    <property type="match status" value="3"/>
</dbReference>
<reference evidence="14 15" key="1">
    <citation type="submission" date="2015-01" db="EMBL/GenBank/DDBJ databases">
        <title>Enhanced salinomycin production by adjusting the supply of polyketide extender units in Streptomyce albus DSM 41398.</title>
        <authorList>
            <person name="Lu C."/>
        </authorList>
    </citation>
    <scope>NUCLEOTIDE SEQUENCE [LARGE SCALE GENOMIC DNA]</scope>
    <source>
        <strain evidence="15">ATCC 21838 / DSM 41398 / FERM P-419 / JCM 4703 / NBRC 107858</strain>
    </source>
</reference>
<dbReference type="InterPro" id="IPR032821">
    <property type="entry name" value="PKS_assoc"/>
</dbReference>
<keyword evidence="3" id="KW-0596">Phosphopantetheine</keyword>
<dbReference type="InterPro" id="IPR020841">
    <property type="entry name" value="PKS_Beta-ketoAc_synthase_dom"/>
</dbReference>
<dbReference type="GO" id="GO:0031177">
    <property type="term" value="F:phosphopantetheine binding"/>
    <property type="evidence" value="ECO:0007669"/>
    <property type="project" value="InterPro"/>
</dbReference>
<dbReference type="KEGG" id="sals:SLNWT_0891"/>
<dbReference type="Pfam" id="PF00550">
    <property type="entry name" value="PP-binding"/>
    <property type="match status" value="3"/>
</dbReference>
<keyword evidence="7" id="KW-0511">Multifunctional enzyme</keyword>
<dbReference type="CDD" id="cd08956">
    <property type="entry name" value="KR_3_FAS_SDR_x"/>
    <property type="match status" value="1"/>
</dbReference>
<dbReference type="Gene3D" id="3.10.129.110">
    <property type="entry name" value="Polyketide synthase dehydratase"/>
    <property type="match status" value="1"/>
</dbReference>
<dbReference type="Gene3D" id="3.40.366.10">
    <property type="entry name" value="Malonyl-Coenzyme A Acyl Carrier Protein, domain 2"/>
    <property type="match status" value="3"/>
</dbReference>
<dbReference type="FunFam" id="3.40.47.10:FF:000019">
    <property type="entry name" value="Polyketide synthase type I"/>
    <property type="match status" value="3"/>
</dbReference>
<dbReference type="InterPro" id="IPR014030">
    <property type="entry name" value="Ketoacyl_synth_N"/>
</dbReference>
<feature type="domain" description="Carrier" evidence="11">
    <location>
        <begin position="2730"/>
        <end position="2805"/>
    </location>
</feature>
<feature type="region of interest" description="Disordered" evidence="10">
    <location>
        <begin position="2681"/>
        <end position="2717"/>
    </location>
</feature>
<keyword evidence="15" id="KW-1185">Reference proteome</keyword>
<name>A0A0B5ET01_STRA4</name>
<dbReference type="InterPro" id="IPR036291">
    <property type="entry name" value="NAD(P)-bd_dom_sf"/>
</dbReference>
<comment type="pathway">
    <text evidence="2">Antibiotic biosynthesis.</text>
</comment>
<feature type="compositionally biased region" description="Low complexity" evidence="10">
    <location>
        <begin position="2705"/>
        <end position="2717"/>
    </location>
</feature>
<dbReference type="InterPro" id="IPR049900">
    <property type="entry name" value="PKS_mFAS_DH"/>
</dbReference>
<evidence type="ECO:0000256" key="3">
    <source>
        <dbReference type="ARBA" id="ARBA00022450"/>
    </source>
</evidence>
<dbReference type="CDD" id="cd08952">
    <property type="entry name" value="KR_1_SDR_x"/>
    <property type="match status" value="1"/>
</dbReference>
<dbReference type="InterPro" id="IPR016035">
    <property type="entry name" value="Acyl_Trfase/lysoPLipase"/>
</dbReference>
<dbReference type="SMART" id="SM00822">
    <property type="entry name" value="PKS_KR"/>
    <property type="match status" value="2"/>
</dbReference>
<feature type="compositionally biased region" description="Low complexity" evidence="10">
    <location>
        <begin position="2592"/>
        <end position="2604"/>
    </location>
</feature>
<dbReference type="SMART" id="SM00823">
    <property type="entry name" value="PKS_PP"/>
    <property type="match status" value="3"/>
</dbReference>
<evidence type="ECO:0000256" key="10">
    <source>
        <dbReference type="SAM" id="MobiDB-lite"/>
    </source>
</evidence>
<protein>
    <submittedName>
        <fullName evidence="14">Modular polyketide synthase</fullName>
    </submittedName>
</protein>
<feature type="region of interest" description="C-terminal hotdog fold" evidence="9">
    <location>
        <begin position="1063"/>
        <end position="1204"/>
    </location>
</feature>
<feature type="active site" description="Proton donor; for dehydratase activity" evidence="9">
    <location>
        <position position="1126"/>
    </location>
</feature>
<evidence type="ECO:0000256" key="2">
    <source>
        <dbReference type="ARBA" id="ARBA00004792"/>
    </source>
</evidence>
<dbReference type="InterPro" id="IPR049551">
    <property type="entry name" value="PKS_DH_C"/>
</dbReference>
<evidence type="ECO:0000259" key="12">
    <source>
        <dbReference type="PROSITE" id="PS52004"/>
    </source>
</evidence>
<organism evidence="14 15">
    <name type="scientific">Streptomyces albus (strain ATCC 21838 / DSM 41398 / FERM P-419 / JCM 4703 / NBRC 107858)</name>
    <dbReference type="NCBI Taxonomy" id="1081613"/>
    <lineage>
        <taxon>Bacteria</taxon>
        <taxon>Bacillati</taxon>
        <taxon>Actinomycetota</taxon>
        <taxon>Actinomycetes</taxon>
        <taxon>Kitasatosporales</taxon>
        <taxon>Streptomycetaceae</taxon>
        <taxon>Streptomyces</taxon>
    </lineage>
</organism>
<dbReference type="SMART" id="SM00827">
    <property type="entry name" value="PKS_AT"/>
    <property type="match status" value="3"/>
</dbReference>
<dbReference type="SUPFAM" id="SSF51735">
    <property type="entry name" value="NAD(P)-binding Rossmann-fold domains"/>
    <property type="match status" value="4"/>
</dbReference>